<dbReference type="AlphaFoldDB" id="A0A7W6FZE6"/>
<accession>A0A7W6FZE6</accession>
<gene>
    <name evidence="2" type="ORF">GGR39_002944</name>
</gene>
<name>A0A7W6FZE6_9SPHN</name>
<dbReference type="SUPFAM" id="SSF52980">
    <property type="entry name" value="Restriction endonuclease-like"/>
    <property type="match status" value="1"/>
</dbReference>
<dbReference type="RefSeq" id="WP_183617956.1">
    <property type="nucleotide sequence ID" value="NZ_JACIDY010000008.1"/>
</dbReference>
<sequence>MSSLRPIDFRFIEELVEFVRGRGYVLHFSDASFSEFFATELDIDIDDAIYADDGGSKGKRLRCFLRKVDNATAARTLQAMWEYRREHLYSTGTTDPVANAEGRFLTLIAKLNGEASPASDVPPKRAFNTEQMAGLRSELYELRNLAPQPRGYAFEAFLKRAFDLFGLQTREPFRNIGEQIDGSFLLDDQIYLLEAKWVQQPVGVETLHAFHGKLDKAAWTRGVLVSYNGFSADGLAAFGPAKRLICVEGRDLYDAFERQVPLADLLRAKVRRAGETGAPFVPFTALFP</sequence>
<evidence type="ECO:0000313" key="3">
    <source>
        <dbReference type="Proteomes" id="UP000561459"/>
    </source>
</evidence>
<dbReference type="GO" id="GO:0009307">
    <property type="term" value="P:DNA restriction-modification system"/>
    <property type="evidence" value="ECO:0007669"/>
    <property type="project" value="InterPro"/>
</dbReference>
<evidence type="ECO:0000259" key="1">
    <source>
        <dbReference type="Pfam" id="PF04471"/>
    </source>
</evidence>
<organism evidence="2 3">
    <name type="scientific">Novosphingobium fluoreni</name>
    <dbReference type="NCBI Taxonomy" id="1391222"/>
    <lineage>
        <taxon>Bacteria</taxon>
        <taxon>Pseudomonadati</taxon>
        <taxon>Pseudomonadota</taxon>
        <taxon>Alphaproteobacteria</taxon>
        <taxon>Sphingomonadales</taxon>
        <taxon>Sphingomonadaceae</taxon>
        <taxon>Novosphingobium</taxon>
    </lineage>
</organism>
<dbReference type="GO" id="GO:0003677">
    <property type="term" value="F:DNA binding"/>
    <property type="evidence" value="ECO:0007669"/>
    <property type="project" value="InterPro"/>
</dbReference>
<dbReference type="EMBL" id="JACIDY010000008">
    <property type="protein sequence ID" value="MBB3941268.1"/>
    <property type="molecule type" value="Genomic_DNA"/>
</dbReference>
<protein>
    <recommendedName>
        <fullName evidence="1">Restriction endonuclease type IV Mrr domain-containing protein</fullName>
    </recommendedName>
</protein>
<comment type="caution">
    <text evidence="2">The sequence shown here is derived from an EMBL/GenBank/DDBJ whole genome shotgun (WGS) entry which is preliminary data.</text>
</comment>
<dbReference type="InterPro" id="IPR007560">
    <property type="entry name" value="Restrct_endonuc_IV_Mrr"/>
</dbReference>
<dbReference type="InterPro" id="IPR011335">
    <property type="entry name" value="Restrct_endonuc-II-like"/>
</dbReference>
<proteinExistence type="predicted"/>
<dbReference type="Proteomes" id="UP000561459">
    <property type="component" value="Unassembled WGS sequence"/>
</dbReference>
<keyword evidence="3" id="KW-1185">Reference proteome</keyword>
<reference evidence="2 3" key="1">
    <citation type="submission" date="2020-08" db="EMBL/GenBank/DDBJ databases">
        <title>Genomic Encyclopedia of Type Strains, Phase IV (KMG-IV): sequencing the most valuable type-strain genomes for metagenomic binning, comparative biology and taxonomic classification.</title>
        <authorList>
            <person name="Goeker M."/>
        </authorList>
    </citation>
    <scope>NUCLEOTIDE SEQUENCE [LARGE SCALE GENOMIC DNA]</scope>
    <source>
        <strain evidence="2 3">DSM 27568</strain>
    </source>
</reference>
<evidence type="ECO:0000313" key="2">
    <source>
        <dbReference type="EMBL" id="MBB3941268.1"/>
    </source>
</evidence>
<feature type="domain" description="Restriction endonuclease type IV Mrr" evidence="1">
    <location>
        <begin position="151"/>
        <end position="253"/>
    </location>
</feature>
<dbReference type="Pfam" id="PF04471">
    <property type="entry name" value="Mrr_cat"/>
    <property type="match status" value="1"/>
</dbReference>
<dbReference type="GO" id="GO:0004519">
    <property type="term" value="F:endonuclease activity"/>
    <property type="evidence" value="ECO:0007669"/>
    <property type="project" value="InterPro"/>
</dbReference>